<dbReference type="GO" id="GO:0001003">
    <property type="term" value="F:RNA polymerase III type 2 promoter sequence-specific DNA binding"/>
    <property type="evidence" value="ECO:0007669"/>
    <property type="project" value="TreeGrafter"/>
</dbReference>
<evidence type="ECO:0000256" key="2">
    <source>
        <dbReference type="SAM" id="SignalP"/>
    </source>
</evidence>
<feature type="compositionally biased region" description="Basic and acidic residues" evidence="1">
    <location>
        <begin position="208"/>
        <end position="222"/>
    </location>
</feature>
<feature type="region of interest" description="Disordered" evidence="1">
    <location>
        <begin position="474"/>
        <end position="522"/>
    </location>
</feature>
<evidence type="ECO:0000313" key="5">
    <source>
        <dbReference type="Proteomes" id="UP000541610"/>
    </source>
</evidence>
<keyword evidence="2" id="KW-0732">Signal</keyword>
<gene>
    <name evidence="4" type="primary">GTF3C5_1</name>
    <name evidence="4" type="ORF">FOZ60_003863</name>
</gene>
<dbReference type="InterPro" id="IPR040454">
    <property type="entry name" value="TF_IIIC_Tfc1/Sfc1"/>
</dbReference>
<dbReference type="InterPro" id="IPR019136">
    <property type="entry name" value="TF_IIIC_su-5_HTH"/>
</dbReference>
<dbReference type="Pfam" id="PF09734">
    <property type="entry name" value="Tau95"/>
    <property type="match status" value="1"/>
</dbReference>
<feature type="compositionally biased region" description="Polar residues" evidence="1">
    <location>
        <begin position="185"/>
        <end position="196"/>
    </location>
</feature>
<dbReference type="GO" id="GO:0006384">
    <property type="term" value="P:transcription initiation at RNA polymerase III promoter"/>
    <property type="evidence" value="ECO:0007669"/>
    <property type="project" value="InterPro"/>
</dbReference>
<dbReference type="EMBL" id="JABANP010000184">
    <property type="protein sequence ID" value="KAF4687497.1"/>
    <property type="molecule type" value="Genomic_DNA"/>
</dbReference>
<dbReference type="GO" id="GO:0000127">
    <property type="term" value="C:transcription factor TFIIIC complex"/>
    <property type="evidence" value="ECO:0007669"/>
    <property type="project" value="InterPro"/>
</dbReference>
<dbReference type="Proteomes" id="UP000541610">
    <property type="component" value="Unassembled WGS sequence"/>
</dbReference>
<dbReference type="GO" id="GO:0001002">
    <property type="term" value="F:RNA polymerase III type 1 promoter sequence-specific DNA binding"/>
    <property type="evidence" value="ECO:0007669"/>
    <property type="project" value="TreeGrafter"/>
</dbReference>
<dbReference type="AlphaFoldDB" id="A0A7J6NVB8"/>
<organism evidence="4 5">
    <name type="scientific">Perkinsus olseni</name>
    <name type="common">Perkinsus atlanticus</name>
    <dbReference type="NCBI Taxonomy" id="32597"/>
    <lineage>
        <taxon>Eukaryota</taxon>
        <taxon>Sar</taxon>
        <taxon>Alveolata</taxon>
        <taxon>Perkinsozoa</taxon>
        <taxon>Perkinsea</taxon>
        <taxon>Perkinsida</taxon>
        <taxon>Perkinsidae</taxon>
        <taxon>Perkinsus</taxon>
    </lineage>
</organism>
<dbReference type="PANTHER" id="PTHR13230">
    <property type="entry name" value="GENERAL TRANSCRIPTION FACTOR IIIC, POLYPEPTIDE 5"/>
    <property type="match status" value="1"/>
</dbReference>
<reference evidence="4 5" key="1">
    <citation type="submission" date="2020-04" db="EMBL/GenBank/DDBJ databases">
        <title>Perkinsus olseni comparative genomics.</title>
        <authorList>
            <person name="Bogema D.R."/>
        </authorList>
    </citation>
    <scope>NUCLEOTIDE SEQUENCE [LARGE SCALE GENOMIC DNA]</scope>
    <source>
        <strain evidence="4">00978-12</strain>
    </source>
</reference>
<dbReference type="PANTHER" id="PTHR13230:SF5">
    <property type="entry name" value="GENERAL TRANSCRIPTION FACTOR 3C POLYPEPTIDE 5"/>
    <property type="match status" value="1"/>
</dbReference>
<dbReference type="OrthoDB" id="5598268at2759"/>
<feature type="compositionally biased region" description="Polar residues" evidence="1">
    <location>
        <begin position="238"/>
        <end position="254"/>
    </location>
</feature>
<accession>A0A7J6NVB8</accession>
<name>A0A7J6NVB8_PEROL</name>
<feature type="compositionally biased region" description="Acidic residues" evidence="1">
    <location>
        <begin position="479"/>
        <end position="488"/>
    </location>
</feature>
<evidence type="ECO:0000259" key="3">
    <source>
        <dbReference type="Pfam" id="PF09734"/>
    </source>
</evidence>
<sequence>MRASFLSCLLLYSIRPVNASNPPRKAFARMYVTSVNLTAGTYAAVKDEGGRLSPDLPDVTRLEVKVVDGEEGQLVSLSAIVNGTFISSGHEWPVVWYGKSFLNLSRLGHIPVSESPDCFRFSTKCVGPDFARLFYLQSNKPPGGDPSVIFCINGLELLVGIGAVRVRKKWQASTYGFRTILGVSTSSGSDDTQWQTVPPPPSPKKKERPSEDVADRPSEGIERKKRKDVRSNGVHLVTQGSDQNSNPSTETLNSEASFLPSSVVASSRHGTVGSVLVALMSITLPDGEYVVVNTELDLLRSVVAEIETVPPSDYRWVRLSFDVNGAPVTLETMALSFDGCLELDFSDEFNSLALLLLQSALEVREILPESFRLLREPGDGWSLVFHVNPDPSGTVVEIRAPLLVSPADAGQYKLIGLITEAHAFADMCDFMFTPPKETRDTFIYTAAISQICRPQPYNFEGNAYAKKKKDSSAAAAAAETDENVEEEAGSGHHPNPKVPVHRFGDTNPVPTESSWAAGSGEDPVPLELLKDVQKKFEERPIWLRASLDEQLGLLGWTTQKLSGYPWKLSFALRAVSYLYLNGPWRNCYVRFGYDPKLNLEAVKYQVIDFRDPHFRSPAAAREHPSVAAATETKPDVHFRRPPANRSQIYQLCDIEDSAIQGVLEHEVKTNKLGKALDPTSGWMAKSTMSSIRTQLKVRSEAMRRLETPAGMATD</sequence>
<feature type="region of interest" description="Disordered" evidence="1">
    <location>
        <begin position="185"/>
        <end position="254"/>
    </location>
</feature>
<comment type="caution">
    <text evidence="4">The sequence shown here is derived from an EMBL/GenBank/DDBJ whole genome shotgun (WGS) entry which is preliminary data.</text>
</comment>
<proteinExistence type="predicted"/>
<evidence type="ECO:0000256" key="1">
    <source>
        <dbReference type="SAM" id="MobiDB-lite"/>
    </source>
</evidence>
<feature type="domain" description="Transcription factor IIIC subunit 5 HTH" evidence="3">
    <location>
        <begin position="447"/>
        <end position="610"/>
    </location>
</feature>
<feature type="signal peptide" evidence="2">
    <location>
        <begin position="1"/>
        <end position="19"/>
    </location>
</feature>
<protein>
    <submittedName>
        <fullName evidence="4">General transcription factor 3C polypeptide 5</fullName>
    </submittedName>
</protein>
<evidence type="ECO:0000313" key="4">
    <source>
        <dbReference type="EMBL" id="KAF4687497.1"/>
    </source>
</evidence>
<feature type="chain" id="PRO_5029501529" evidence="2">
    <location>
        <begin position="20"/>
        <end position="714"/>
    </location>
</feature>